<gene>
    <name evidence="2" type="ORF">EV659_11095</name>
</gene>
<evidence type="ECO:0000313" key="3">
    <source>
        <dbReference type="Proteomes" id="UP000295399"/>
    </source>
</evidence>
<keyword evidence="3" id="KW-1185">Reference proteome</keyword>
<feature type="domain" description="Co-chaperone DjlA N-terminal" evidence="1">
    <location>
        <begin position="8"/>
        <end position="122"/>
    </location>
</feature>
<dbReference type="Gene3D" id="1.10.3680.10">
    <property type="entry name" value="TerB-like"/>
    <property type="match status" value="1"/>
</dbReference>
<reference evidence="2 3" key="1">
    <citation type="submission" date="2019-03" db="EMBL/GenBank/DDBJ databases">
        <title>Genomic Encyclopedia of Type Strains, Phase IV (KMG-IV): sequencing the most valuable type-strain genomes for metagenomic binning, comparative biology and taxonomic classification.</title>
        <authorList>
            <person name="Goeker M."/>
        </authorList>
    </citation>
    <scope>NUCLEOTIDE SEQUENCE [LARGE SCALE GENOMIC DNA]</scope>
    <source>
        <strain evidence="2 3">DSM 2132</strain>
    </source>
</reference>
<dbReference type="RefSeq" id="WP_200287398.1">
    <property type="nucleotide sequence ID" value="NZ_JACIGF010000010.1"/>
</dbReference>
<proteinExistence type="predicted"/>
<accession>A0A4R2PDM3</accession>
<dbReference type="AlphaFoldDB" id="A0A4R2PDM3"/>
<comment type="caution">
    <text evidence="2">The sequence shown here is derived from an EMBL/GenBank/DDBJ whole genome shotgun (WGS) entry which is preliminary data.</text>
</comment>
<dbReference type="InterPro" id="IPR029024">
    <property type="entry name" value="TerB-like"/>
</dbReference>
<protein>
    <submittedName>
        <fullName evidence="2">Tellurite resistance protein</fullName>
    </submittedName>
</protein>
<dbReference type="EMBL" id="SLXO01000010">
    <property type="protein sequence ID" value="TCP32015.1"/>
    <property type="molecule type" value="Genomic_DNA"/>
</dbReference>
<dbReference type="InParanoid" id="A0A4R2PDM3"/>
<name>A0A4R2PDM3_RHOSA</name>
<organism evidence="2 3">
    <name type="scientific">Rhodothalassium salexigens DSM 2132</name>
    <dbReference type="NCBI Taxonomy" id="1188247"/>
    <lineage>
        <taxon>Bacteria</taxon>
        <taxon>Pseudomonadati</taxon>
        <taxon>Pseudomonadota</taxon>
        <taxon>Alphaproteobacteria</taxon>
        <taxon>Rhodothalassiales</taxon>
        <taxon>Rhodothalassiaceae</taxon>
        <taxon>Rhodothalassium</taxon>
    </lineage>
</organism>
<evidence type="ECO:0000313" key="2">
    <source>
        <dbReference type="EMBL" id="TCP32015.1"/>
    </source>
</evidence>
<sequence length="140" mass="15035">MSTISPETALVYTMVLVSACDGDMTDSELNRMTFAVGGLPCFASYDKNRLLADSEACTQMLQEDEGLDAVIGLIAEAIDQYHGDLVYAVACEVAAADGHLSQEELRILELIRHELGIDRLTAAAIERGAAARRKSFAVPA</sequence>
<dbReference type="Proteomes" id="UP000295399">
    <property type="component" value="Unassembled WGS sequence"/>
</dbReference>
<dbReference type="Pfam" id="PF05099">
    <property type="entry name" value="TerB"/>
    <property type="match status" value="1"/>
</dbReference>
<dbReference type="InterPro" id="IPR007791">
    <property type="entry name" value="DjlA_N"/>
</dbReference>
<evidence type="ECO:0000259" key="1">
    <source>
        <dbReference type="Pfam" id="PF05099"/>
    </source>
</evidence>
<dbReference type="SUPFAM" id="SSF158682">
    <property type="entry name" value="TerB-like"/>
    <property type="match status" value="1"/>
</dbReference>
<dbReference type="CDD" id="cd07176">
    <property type="entry name" value="terB"/>
    <property type="match status" value="1"/>
</dbReference>